<gene>
    <name evidence="1" type="ORF">M422DRAFT_271696</name>
</gene>
<dbReference type="OrthoDB" id="3057432at2759"/>
<protein>
    <submittedName>
        <fullName evidence="1">Uncharacterized protein</fullName>
    </submittedName>
</protein>
<accession>A0A0C9UP84</accession>
<dbReference type="AlphaFoldDB" id="A0A0C9UP84"/>
<dbReference type="EMBL" id="KN837345">
    <property type="protein sequence ID" value="KIJ27145.1"/>
    <property type="molecule type" value="Genomic_DNA"/>
</dbReference>
<dbReference type="HOGENOM" id="CLU_957020_0_0_1"/>
<organism evidence="1 2">
    <name type="scientific">Sphaerobolus stellatus (strain SS14)</name>
    <dbReference type="NCBI Taxonomy" id="990650"/>
    <lineage>
        <taxon>Eukaryota</taxon>
        <taxon>Fungi</taxon>
        <taxon>Dikarya</taxon>
        <taxon>Basidiomycota</taxon>
        <taxon>Agaricomycotina</taxon>
        <taxon>Agaricomycetes</taxon>
        <taxon>Phallomycetidae</taxon>
        <taxon>Geastrales</taxon>
        <taxon>Sphaerobolaceae</taxon>
        <taxon>Sphaerobolus</taxon>
    </lineage>
</organism>
<name>A0A0C9UP84_SPHS4</name>
<evidence type="ECO:0000313" key="2">
    <source>
        <dbReference type="Proteomes" id="UP000054279"/>
    </source>
</evidence>
<evidence type="ECO:0000313" key="1">
    <source>
        <dbReference type="EMBL" id="KIJ27145.1"/>
    </source>
</evidence>
<dbReference type="Proteomes" id="UP000054279">
    <property type="component" value="Unassembled WGS sequence"/>
</dbReference>
<proteinExistence type="predicted"/>
<reference evidence="1 2" key="1">
    <citation type="submission" date="2014-06" db="EMBL/GenBank/DDBJ databases">
        <title>Evolutionary Origins and Diversification of the Mycorrhizal Mutualists.</title>
        <authorList>
            <consortium name="DOE Joint Genome Institute"/>
            <consortium name="Mycorrhizal Genomics Consortium"/>
            <person name="Kohler A."/>
            <person name="Kuo A."/>
            <person name="Nagy L.G."/>
            <person name="Floudas D."/>
            <person name="Copeland A."/>
            <person name="Barry K.W."/>
            <person name="Cichocki N."/>
            <person name="Veneault-Fourrey C."/>
            <person name="LaButti K."/>
            <person name="Lindquist E.A."/>
            <person name="Lipzen A."/>
            <person name="Lundell T."/>
            <person name="Morin E."/>
            <person name="Murat C."/>
            <person name="Riley R."/>
            <person name="Ohm R."/>
            <person name="Sun H."/>
            <person name="Tunlid A."/>
            <person name="Henrissat B."/>
            <person name="Grigoriev I.V."/>
            <person name="Hibbett D.S."/>
            <person name="Martin F."/>
        </authorList>
    </citation>
    <scope>NUCLEOTIDE SEQUENCE [LARGE SCALE GENOMIC DNA]</scope>
    <source>
        <strain evidence="1 2">SS14</strain>
    </source>
</reference>
<keyword evidence="2" id="KW-1185">Reference proteome</keyword>
<sequence length="291" mass="33090">MTHKQQDSPYFATQIPLLVHDHWFDFILQPAIKKIYGRGSKEYVNHSSQEYKARAAGRTETHLVDRIKLQELQDQIHTIIREDEDEDLSIFGSFFFIMDIRGIKLTNKDRDHLGNDPFEVLADVIPALDFDYMSKPENGECVIDLGISASPEADEPMIGLWNLIQVDASFAKAATNTPRLFNAATNTPRLFNVGTLADYGAVSEEYPIDRASVIQMRYRMAYNLIFEIVRGNIQFPENSDAYAANGTFHARINQIINLYRDAKQSSYGVRDELRASIQTVKALLPIAKEKV</sequence>